<dbReference type="AlphaFoldDB" id="A0A561TYW6"/>
<reference evidence="2 3" key="1">
    <citation type="submission" date="2019-06" db="EMBL/GenBank/DDBJ databases">
        <title>Sequencing the genomes of 1000 actinobacteria strains.</title>
        <authorList>
            <person name="Klenk H.-P."/>
        </authorList>
    </citation>
    <scope>NUCLEOTIDE SEQUENCE [LARGE SCALE GENOMIC DNA]</scope>
    <source>
        <strain evidence="2 3">DSM 42059</strain>
    </source>
</reference>
<name>A0A561TYW6_9ACTN</name>
<evidence type="ECO:0000313" key="2">
    <source>
        <dbReference type="EMBL" id="TWF92298.1"/>
    </source>
</evidence>
<keyword evidence="1" id="KW-0472">Membrane</keyword>
<protein>
    <submittedName>
        <fullName evidence="2">Uncharacterized protein</fullName>
    </submittedName>
</protein>
<comment type="caution">
    <text evidence="2">The sequence shown here is derived from an EMBL/GenBank/DDBJ whole genome shotgun (WGS) entry which is preliminary data.</text>
</comment>
<keyword evidence="1" id="KW-0812">Transmembrane</keyword>
<proteinExistence type="predicted"/>
<dbReference type="Proteomes" id="UP000318186">
    <property type="component" value="Unassembled WGS sequence"/>
</dbReference>
<gene>
    <name evidence="2" type="ORF">FHX80_12618</name>
</gene>
<organism evidence="2 3">
    <name type="scientific">Streptomyces brevispora</name>
    <dbReference type="NCBI Taxonomy" id="887462"/>
    <lineage>
        <taxon>Bacteria</taxon>
        <taxon>Bacillati</taxon>
        <taxon>Actinomycetota</taxon>
        <taxon>Actinomycetes</taxon>
        <taxon>Kitasatosporales</taxon>
        <taxon>Streptomycetaceae</taxon>
        <taxon>Streptomyces</taxon>
    </lineage>
</organism>
<feature type="transmembrane region" description="Helical" evidence="1">
    <location>
        <begin position="42"/>
        <end position="62"/>
    </location>
</feature>
<evidence type="ECO:0000256" key="1">
    <source>
        <dbReference type="SAM" id="Phobius"/>
    </source>
</evidence>
<dbReference type="EMBL" id="VIWW01000002">
    <property type="protein sequence ID" value="TWF92298.1"/>
    <property type="molecule type" value="Genomic_DNA"/>
</dbReference>
<evidence type="ECO:0000313" key="3">
    <source>
        <dbReference type="Proteomes" id="UP000318186"/>
    </source>
</evidence>
<keyword evidence="1" id="KW-1133">Transmembrane helix</keyword>
<accession>A0A561TYW6</accession>
<sequence length="69" mass="7489">MLSTLVGVAFLLFGVSLLGNFWNVAGRIFERVSDFVNDGVATVNTFRMIGVFVVVIGIGWVAEGVRQIL</sequence>